<dbReference type="InterPro" id="IPR035979">
    <property type="entry name" value="RBD_domain_sf"/>
</dbReference>
<name>A0A9W7GLI6_9STRA</name>
<evidence type="ECO:0000256" key="2">
    <source>
        <dbReference type="SAM" id="MobiDB-lite"/>
    </source>
</evidence>
<sequence>MDQQQPNDTSNDPINVSSNDDLIYMNSLTQQQSIPTARHALYTLLSSTTTNPRIISLQTPIYHASFGDQWKAVGDLPDLRAAGSLYYHLLPGNQPSRTFVTVGDLVRMMDNGEADGMTMLTSTTYPKDGNEEWMTLGDERMAELKDVVRMLSKGDDSFVGETQQGEATMGYEGGVEDELASFLKSTAGGTTEQAAHVEDDDEGDEYQSDGGTVYVKEPMSGTWVDEKDLPPQVRAERKKKTKERAAKDKRGGGKKGVGGGGGVAGAAGAGEGGDEKKESKKRKKKKGFTAKKAAKWIYVTGIPMDATEDELAKHFGKVGILEISPENSLPRIKLYRDKESGLVKGDASICYANEASVGMAVDVLNGGMLRADGTGKLCVTRASFQQKGEKIIEDDEKMDKETLRKRKMAKLAAAQAVSWDTGENGRIAGGAKGLTIVVIKNAFTKEELEKDEDAVLGDVEKWIVEAVEKFGTVEKITVFSKSRENCVTVKFKEVDAANTCVEEMNGRANWRGKSLTIKVHFWDGVTDYTNVTEEDKAKDEEQRLEDFGNWIENQELPEEFRQREE</sequence>
<accession>A0A9W7GLI6</accession>
<dbReference type="OrthoDB" id="10258585at2759"/>
<organism evidence="4 5">
    <name type="scientific">Triparma columacea</name>
    <dbReference type="NCBI Taxonomy" id="722753"/>
    <lineage>
        <taxon>Eukaryota</taxon>
        <taxon>Sar</taxon>
        <taxon>Stramenopiles</taxon>
        <taxon>Ochrophyta</taxon>
        <taxon>Bolidophyceae</taxon>
        <taxon>Parmales</taxon>
        <taxon>Triparmaceae</taxon>
        <taxon>Triparma</taxon>
    </lineage>
</organism>
<evidence type="ECO:0000313" key="5">
    <source>
        <dbReference type="Proteomes" id="UP001165065"/>
    </source>
</evidence>
<dbReference type="Gene3D" id="3.30.70.330">
    <property type="match status" value="2"/>
</dbReference>
<dbReference type="SUPFAM" id="SSF54928">
    <property type="entry name" value="RNA-binding domain, RBD"/>
    <property type="match status" value="2"/>
</dbReference>
<dbReference type="InterPro" id="IPR012677">
    <property type="entry name" value="Nucleotide-bd_a/b_plait_sf"/>
</dbReference>
<dbReference type="AlphaFoldDB" id="A0A9W7GLI6"/>
<dbReference type="PANTHER" id="PTHR15608">
    <property type="entry name" value="SPLICING FACTOR U2AF-ASSOCIATED PROTEIN 2"/>
    <property type="match status" value="1"/>
</dbReference>
<dbReference type="PROSITE" id="PS50102">
    <property type="entry name" value="RRM"/>
    <property type="match status" value="1"/>
</dbReference>
<dbReference type="EMBL" id="BRYA01000302">
    <property type="protein sequence ID" value="GMI46523.1"/>
    <property type="molecule type" value="Genomic_DNA"/>
</dbReference>
<proteinExistence type="predicted"/>
<dbReference type="GO" id="GO:0003723">
    <property type="term" value="F:RNA binding"/>
    <property type="evidence" value="ECO:0007669"/>
    <property type="project" value="UniProtKB-UniRule"/>
</dbReference>
<protein>
    <recommendedName>
        <fullName evidence="3">RRM domain-containing protein</fullName>
    </recommendedName>
</protein>
<keyword evidence="5" id="KW-1185">Reference proteome</keyword>
<dbReference type="PANTHER" id="PTHR15608:SF0">
    <property type="entry name" value="HIV TAT-SPECIFIC FACTOR 1"/>
    <property type="match status" value="1"/>
</dbReference>
<feature type="domain" description="RRM" evidence="3">
    <location>
        <begin position="295"/>
        <end position="384"/>
    </location>
</feature>
<dbReference type="GO" id="GO:0005686">
    <property type="term" value="C:U2 snRNP"/>
    <property type="evidence" value="ECO:0007669"/>
    <property type="project" value="TreeGrafter"/>
</dbReference>
<dbReference type="GO" id="GO:0005684">
    <property type="term" value="C:U2-type spliceosomal complex"/>
    <property type="evidence" value="ECO:0007669"/>
    <property type="project" value="TreeGrafter"/>
</dbReference>
<feature type="region of interest" description="Disordered" evidence="2">
    <location>
        <begin position="189"/>
        <end position="286"/>
    </location>
</feature>
<dbReference type="SMART" id="SM00360">
    <property type="entry name" value="RRM"/>
    <property type="match status" value="2"/>
</dbReference>
<dbReference type="InterPro" id="IPR034393">
    <property type="entry name" value="TatSF1-like"/>
</dbReference>
<gene>
    <name evidence="4" type="ORF">TrCOL_g10474</name>
</gene>
<keyword evidence="1" id="KW-0694">RNA-binding</keyword>
<dbReference type="Proteomes" id="UP001165065">
    <property type="component" value="Unassembled WGS sequence"/>
</dbReference>
<comment type="caution">
    <text evidence="4">The sequence shown here is derived from an EMBL/GenBank/DDBJ whole genome shotgun (WGS) entry which is preliminary data.</text>
</comment>
<dbReference type="InterPro" id="IPR000504">
    <property type="entry name" value="RRM_dom"/>
</dbReference>
<evidence type="ECO:0000259" key="3">
    <source>
        <dbReference type="PROSITE" id="PS50102"/>
    </source>
</evidence>
<dbReference type="Pfam" id="PF00076">
    <property type="entry name" value="RRM_1"/>
    <property type="match status" value="2"/>
</dbReference>
<evidence type="ECO:0000313" key="4">
    <source>
        <dbReference type="EMBL" id="GMI46523.1"/>
    </source>
</evidence>
<feature type="compositionally biased region" description="Gly residues" evidence="2">
    <location>
        <begin position="254"/>
        <end position="271"/>
    </location>
</feature>
<feature type="compositionally biased region" description="Acidic residues" evidence="2">
    <location>
        <begin position="198"/>
        <end position="207"/>
    </location>
</feature>
<reference evidence="5" key="1">
    <citation type="journal article" date="2023" name="Commun. Biol.">
        <title>Genome analysis of Parmales, the sister group of diatoms, reveals the evolutionary specialization of diatoms from phago-mixotrophs to photoautotrophs.</title>
        <authorList>
            <person name="Ban H."/>
            <person name="Sato S."/>
            <person name="Yoshikawa S."/>
            <person name="Yamada K."/>
            <person name="Nakamura Y."/>
            <person name="Ichinomiya M."/>
            <person name="Sato N."/>
            <person name="Blanc-Mathieu R."/>
            <person name="Endo H."/>
            <person name="Kuwata A."/>
            <person name="Ogata H."/>
        </authorList>
    </citation>
    <scope>NUCLEOTIDE SEQUENCE [LARGE SCALE GENOMIC DNA]</scope>
</reference>
<evidence type="ECO:0000256" key="1">
    <source>
        <dbReference type="PROSITE-ProRule" id="PRU00176"/>
    </source>
</evidence>